<evidence type="ECO:0000256" key="6">
    <source>
        <dbReference type="ARBA" id="ARBA00022617"/>
    </source>
</evidence>
<dbReference type="EC" id="1.3.99.-" evidence="14"/>
<dbReference type="InterPro" id="IPR005265">
    <property type="entry name" value="HemJ-like"/>
</dbReference>
<comment type="function">
    <text evidence="14">Catalyzes the oxidation of protoporphyrinogen IX to protoporphyrin IX.</text>
</comment>
<evidence type="ECO:0000256" key="1">
    <source>
        <dbReference type="ARBA" id="ARBA00004651"/>
    </source>
</evidence>
<dbReference type="PANTHER" id="PTHR40255:SF1">
    <property type="entry name" value="PROTOPORPHYRINOGEN IX OXIDASE"/>
    <property type="match status" value="1"/>
</dbReference>
<proteinExistence type="inferred from homology"/>
<organism evidence="16 17">
    <name type="scientific">Steroidobacter flavus</name>
    <dbReference type="NCBI Taxonomy" id="1842136"/>
    <lineage>
        <taxon>Bacteria</taxon>
        <taxon>Pseudomonadati</taxon>
        <taxon>Pseudomonadota</taxon>
        <taxon>Gammaproteobacteria</taxon>
        <taxon>Steroidobacterales</taxon>
        <taxon>Steroidobacteraceae</taxon>
        <taxon>Steroidobacter</taxon>
    </lineage>
</organism>
<evidence type="ECO:0000256" key="5">
    <source>
        <dbReference type="ARBA" id="ARBA00022475"/>
    </source>
</evidence>
<evidence type="ECO:0000256" key="9">
    <source>
        <dbReference type="ARBA" id="ARBA00022989"/>
    </source>
</evidence>
<accession>A0ABV8T5H6</accession>
<comment type="caution">
    <text evidence="16">The sequence shown here is derived from an EMBL/GenBank/DDBJ whole genome shotgun (WGS) entry which is preliminary data.</text>
</comment>
<keyword evidence="6 14" id="KW-0349">Heme</keyword>
<comment type="catalytic activity">
    <reaction evidence="13 14">
        <text>protoporphyrinogen IX + 3 A = protoporphyrin IX + 3 AH2</text>
        <dbReference type="Rhea" id="RHEA:62000"/>
        <dbReference type="ChEBI" id="CHEBI:13193"/>
        <dbReference type="ChEBI" id="CHEBI:17499"/>
        <dbReference type="ChEBI" id="CHEBI:57306"/>
        <dbReference type="ChEBI" id="CHEBI:57307"/>
    </reaction>
</comment>
<evidence type="ECO:0000256" key="12">
    <source>
        <dbReference type="ARBA" id="ARBA00023136"/>
    </source>
</evidence>
<feature type="transmembrane region" description="Helical" evidence="15">
    <location>
        <begin position="47"/>
        <end position="66"/>
    </location>
</feature>
<protein>
    <recommendedName>
        <fullName evidence="4 14">Protoporphyrinogen IX oxidase</fullName>
        <ecNumber evidence="14">1.3.99.-</ecNumber>
    </recommendedName>
</protein>
<sequence length="133" mass="14711">MSYLLIKSLHICAIILWIAGMVLQAATLQFSVERRLLESLRRWDRRVTAPAMLVAWITGLFLANLGDWFGNGWLMIKLTFVICLAALHGLLAGRLRRRLESGVANNPPLLSVTLAGLFGLTASIVVLVVVKPF</sequence>
<keyword evidence="11 14" id="KW-0408">Iron</keyword>
<dbReference type="RefSeq" id="WP_380605465.1">
    <property type="nucleotide sequence ID" value="NZ_JBHSDU010000015.1"/>
</dbReference>
<evidence type="ECO:0000256" key="7">
    <source>
        <dbReference type="ARBA" id="ARBA00022692"/>
    </source>
</evidence>
<evidence type="ECO:0000256" key="2">
    <source>
        <dbReference type="ARBA" id="ARBA00005073"/>
    </source>
</evidence>
<evidence type="ECO:0000313" key="16">
    <source>
        <dbReference type="EMBL" id="MFC4314355.1"/>
    </source>
</evidence>
<keyword evidence="5 14" id="KW-1003">Cell membrane</keyword>
<evidence type="ECO:0000256" key="15">
    <source>
        <dbReference type="SAM" id="Phobius"/>
    </source>
</evidence>
<name>A0ABV8T5H6_9GAMM</name>
<comment type="subcellular location">
    <subcellularLocation>
        <location evidence="1">Cell membrane</location>
        <topology evidence="1">Multi-pass membrane protein</topology>
    </subcellularLocation>
</comment>
<comment type="pathway">
    <text evidence="2 14">Porphyrin-containing compound metabolism; protoporphyrin-IX biosynthesis; protoporphyrin-IX from protoporphyrinogen-IX: step 1/1.</text>
</comment>
<dbReference type="PIRSF" id="PIRSF004638">
    <property type="entry name" value="UCP004638"/>
    <property type="match status" value="1"/>
</dbReference>
<dbReference type="Pfam" id="PF03653">
    <property type="entry name" value="UPF0093"/>
    <property type="match status" value="1"/>
</dbReference>
<evidence type="ECO:0000256" key="3">
    <source>
        <dbReference type="ARBA" id="ARBA00006501"/>
    </source>
</evidence>
<feature type="transmembrane region" description="Helical" evidence="15">
    <location>
        <begin position="72"/>
        <end position="95"/>
    </location>
</feature>
<comment type="similarity">
    <text evidence="3 14">Belongs to the HemJ family.</text>
</comment>
<keyword evidence="17" id="KW-1185">Reference proteome</keyword>
<dbReference type="EMBL" id="JBHSDU010000015">
    <property type="protein sequence ID" value="MFC4314355.1"/>
    <property type="molecule type" value="Genomic_DNA"/>
</dbReference>
<evidence type="ECO:0000256" key="11">
    <source>
        <dbReference type="ARBA" id="ARBA00023004"/>
    </source>
</evidence>
<feature type="transmembrane region" description="Helical" evidence="15">
    <location>
        <begin position="107"/>
        <end position="130"/>
    </location>
</feature>
<dbReference type="Proteomes" id="UP001595904">
    <property type="component" value="Unassembled WGS sequence"/>
</dbReference>
<comment type="cofactor">
    <cofactor evidence="14">
        <name>heme b</name>
        <dbReference type="ChEBI" id="CHEBI:60344"/>
    </cofactor>
    <text evidence="14">Binds 1 heme b (iron(II)-protoporphyrin IX) group per subunit.</text>
</comment>
<evidence type="ECO:0000256" key="14">
    <source>
        <dbReference type="PIRNR" id="PIRNR004638"/>
    </source>
</evidence>
<reference evidence="17" key="1">
    <citation type="journal article" date="2019" name="Int. J. Syst. Evol. Microbiol.">
        <title>The Global Catalogue of Microorganisms (GCM) 10K type strain sequencing project: providing services to taxonomists for standard genome sequencing and annotation.</title>
        <authorList>
            <consortium name="The Broad Institute Genomics Platform"/>
            <consortium name="The Broad Institute Genome Sequencing Center for Infectious Disease"/>
            <person name="Wu L."/>
            <person name="Ma J."/>
        </authorList>
    </citation>
    <scope>NUCLEOTIDE SEQUENCE [LARGE SCALE GENOMIC DNA]</scope>
    <source>
        <strain evidence="17">CGMCC 1.10759</strain>
    </source>
</reference>
<dbReference type="PANTHER" id="PTHR40255">
    <property type="entry name" value="UPF0093 MEMBRANE PROTEIN SLR1790"/>
    <property type="match status" value="1"/>
</dbReference>
<evidence type="ECO:0000256" key="4">
    <source>
        <dbReference type="ARBA" id="ARBA00017504"/>
    </source>
</evidence>
<keyword evidence="9 15" id="KW-1133">Transmembrane helix</keyword>
<gene>
    <name evidence="16" type="ORF">ACFPN2_35145</name>
</gene>
<evidence type="ECO:0000256" key="10">
    <source>
        <dbReference type="ARBA" id="ARBA00023002"/>
    </source>
</evidence>
<evidence type="ECO:0000256" key="13">
    <source>
        <dbReference type="ARBA" id="ARBA00048390"/>
    </source>
</evidence>
<feature type="transmembrane region" description="Helical" evidence="15">
    <location>
        <begin position="6"/>
        <end position="26"/>
    </location>
</feature>
<evidence type="ECO:0000256" key="8">
    <source>
        <dbReference type="ARBA" id="ARBA00022723"/>
    </source>
</evidence>
<keyword evidence="8 14" id="KW-0479">Metal-binding</keyword>
<keyword evidence="12 14" id="KW-0472">Membrane</keyword>
<keyword evidence="7 15" id="KW-0812">Transmembrane</keyword>
<keyword evidence="10" id="KW-0560">Oxidoreductase</keyword>
<evidence type="ECO:0000313" key="17">
    <source>
        <dbReference type="Proteomes" id="UP001595904"/>
    </source>
</evidence>